<feature type="non-terminal residue" evidence="1">
    <location>
        <position position="1"/>
    </location>
</feature>
<proteinExistence type="predicted"/>
<gene>
    <name evidence="1" type="ORF">DC041_0006267</name>
</gene>
<accession>A0A430PX12</accession>
<dbReference type="Proteomes" id="UP000290809">
    <property type="component" value="Unassembled WGS sequence"/>
</dbReference>
<organism evidence="1 2">
    <name type="scientific">Schistosoma bovis</name>
    <name type="common">Blood fluke</name>
    <dbReference type="NCBI Taxonomy" id="6184"/>
    <lineage>
        <taxon>Eukaryota</taxon>
        <taxon>Metazoa</taxon>
        <taxon>Spiralia</taxon>
        <taxon>Lophotrochozoa</taxon>
        <taxon>Platyhelminthes</taxon>
        <taxon>Trematoda</taxon>
        <taxon>Digenea</taxon>
        <taxon>Strigeidida</taxon>
        <taxon>Schistosomatoidea</taxon>
        <taxon>Schistosomatidae</taxon>
        <taxon>Schistosoma</taxon>
    </lineage>
</organism>
<comment type="caution">
    <text evidence="1">The sequence shown here is derived from an EMBL/GenBank/DDBJ whole genome shotgun (WGS) entry which is preliminary data.</text>
</comment>
<dbReference type="EMBL" id="QMKO01004726">
    <property type="protein sequence ID" value="RTG79966.1"/>
    <property type="molecule type" value="Genomic_DNA"/>
</dbReference>
<evidence type="ECO:0000313" key="2">
    <source>
        <dbReference type="Proteomes" id="UP000290809"/>
    </source>
</evidence>
<reference evidence="1 2" key="1">
    <citation type="journal article" date="2019" name="PLoS Pathog.">
        <title>Genome sequence of the bovine parasite Schistosoma bovis Tanzania.</title>
        <authorList>
            <person name="Oey H."/>
            <person name="Zakrzewski M."/>
            <person name="Gobert G."/>
            <person name="Gravermann K."/>
            <person name="Stoye J."/>
            <person name="Jones M."/>
            <person name="Mcmanus D."/>
            <person name="Krause L."/>
        </authorList>
    </citation>
    <scope>NUCLEOTIDE SEQUENCE [LARGE SCALE GENOMIC DNA]</scope>
    <source>
        <strain evidence="1 2">TAN1997</strain>
    </source>
</reference>
<protein>
    <submittedName>
        <fullName evidence="1">Uncharacterized protein</fullName>
    </submittedName>
</protein>
<sequence length="61" mass="7079">AIQRNDIVALNNQFLCNFGFTVDWVQIFEDNSKQMFIPDRKEKTVSHAGCDIAIRKYTDGR</sequence>
<dbReference type="AlphaFoldDB" id="A0A430PX12"/>
<evidence type="ECO:0000313" key="1">
    <source>
        <dbReference type="EMBL" id="RTG79966.1"/>
    </source>
</evidence>
<keyword evidence="2" id="KW-1185">Reference proteome</keyword>
<name>A0A430PX12_SCHBO</name>